<dbReference type="PANTHER" id="PTHR16071">
    <property type="entry name" value="CHROMOSOME 1 OPEN READING FRAME 112"/>
    <property type="match status" value="1"/>
</dbReference>
<name>A0A8J1UE44_OWEFU</name>
<dbReference type="Pfam" id="PF14868">
    <property type="entry name" value="DUF4487"/>
    <property type="match status" value="1"/>
</dbReference>
<evidence type="ECO:0000313" key="2">
    <source>
        <dbReference type="EMBL" id="CAH1785660.1"/>
    </source>
</evidence>
<feature type="compositionally biased region" description="Basic and acidic residues" evidence="1">
    <location>
        <begin position="841"/>
        <end position="853"/>
    </location>
</feature>
<dbReference type="AlphaFoldDB" id="A0A8J1UE44"/>
<dbReference type="OrthoDB" id="6088000at2759"/>
<accession>A0A8J1UE44</accession>
<gene>
    <name evidence="2" type="ORF">OFUS_LOCUS11680</name>
</gene>
<sequence>MSQSSLLEDVFYWDETECRHRCREAIPKLAACYEDGDCLQEKLKYLQILCQSFVPVAYIDQLEDLIFAKISARTIEYFNSTLERIGALLIDCNTDLHIVIQARLNHCGDILDCIVTGMEGLMQRNDVTELRDIHSLQYLTLQLTKTSYSHCQDSASIYGELMASVSEQLSSLFKKAHTLQTTFLSLMERISMSSPSQSDVDDMCSILEGLFHISQIASNLDVKIMATLLKTISRIACQYKDDVKQQLDVAMMIRALCSDVESSLEYNLLQLATQLDNRGQVIFSGDEKAYMKGMKILGFQMKVLVMLVKEYDGYLGDCYQQLYHLILTMIRWLPPSLHTPNIPDPLKCETEKQALIAVEPLLVHLVANRDFATAVLKNGQDFQKELYFPYCMLLTRLSNIVPKQDDIVQDMWLSENIDPYGTPTITLIEAMFLAYDLCEPEERMMLKVDGVMCNGKPQKKVNLGEHVLTQICGLVASLPSRHFTQFEMCLFSNVLSRNVRTALLAIDTWCFVVRYGTSELCRDHCQQIAGLVNTLQPNSCVEYNHLVFLLRRLVRFMAVEHQEEFIKVFPPENNINLWCVMEVSTFSTGLLSELIETIVTTANKKVHSWNENADKTLESLNDLIIALTSLQNIYSQGGQSCLEASVQVLIAGTISQCWSCLPTKITRPCGLHTKAWCILVALTSHLIGADRLTNAQLLQMLETISLILDQPTDYFKLSVNSMLLSMATMTLSESVEQQKIIHELPELFSILISDPNFIIQSGALIAFTKFGEESPYESILPDTLNIVPDYRDFVVQFVNKIPIDLADSVDKLETTKKQCKTIREYLNQPIEQLCMAESLHAENEVEESPHPDEAEGTEPCPKRLKEDLEIHSEDNERLTECLSKINNGLLIFEEVQEKISKLPHTYKSQLLNIQQRLCTLLEKY</sequence>
<protein>
    <submittedName>
        <fullName evidence="2">Uncharacterized protein</fullName>
    </submittedName>
</protein>
<reference evidence="2" key="1">
    <citation type="submission" date="2022-03" db="EMBL/GenBank/DDBJ databases">
        <authorList>
            <person name="Martin C."/>
        </authorList>
    </citation>
    <scope>NUCLEOTIDE SEQUENCE</scope>
</reference>
<organism evidence="2 3">
    <name type="scientific">Owenia fusiformis</name>
    <name type="common">Polychaete worm</name>
    <dbReference type="NCBI Taxonomy" id="6347"/>
    <lineage>
        <taxon>Eukaryota</taxon>
        <taxon>Metazoa</taxon>
        <taxon>Spiralia</taxon>
        <taxon>Lophotrochozoa</taxon>
        <taxon>Annelida</taxon>
        <taxon>Polychaeta</taxon>
        <taxon>Sedentaria</taxon>
        <taxon>Canalipalpata</taxon>
        <taxon>Sabellida</taxon>
        <taxon>Oweniida</taxon>
        <taxon>Oweniidae</taxon>
        <taxon>Owenia</taxon>
    </lineage>
</organism>
<dbReference type="InterPro" id="IPR027902">
    <property type="entry name" value="DUF4487"/>
</dbReference>
<dbReference type="EMBL" id="CAIIXF020000006">
    <property type="protein sequence ID" value="CAH1785660.1"/>
    <property type="molecule type" value="Genomic_DNA"/>
</dbReference>
<proteinExistence type="predicted"/>
<evidence type="ECO:0000256" key="1">
    <source>
        <dbReference type="SAM" id="MobiDB-lite"/>
    </source>
</evidence>
<feature type="region of interest" description="Disordered" evidence="1">
    <location>
        <begin position="841"/>
        <end position="860"/>
    </location>
</feature>
<dbReference type="PANTHER" id="PTHR16071:SF2">
    <property type="entry name" value="FIGNL1-INTERACTING REGULATOR OF RECOMBINATION AND MITOSIS"/>
    <property type="match status" value="1"/>
</dbReference>
<comment type="caution">
    <text evidence="2">The sequence shown here is derived from an EMBL/GenBank/DDBJ whole genome shotgun (WGS) entry which is preliminary data.</text>
</comment>
<dbReference type="Proteomes" id="UP000749559">
    <property type="component" value="Unassembled WGS sequence"/>
</dbReference>
<keyword evidence="3" id="KW-1185">Reference proteome</keyword>
<evidence type="ECO:0000313" key="3">
    <source>
        <dbReference type="Proteomes" id="UP000749559"/>
    </source>
</evidence>